<feature type="transmembrane region" description="Helical" evidence="6">
    <location>
        <begin position="62"/>
        <end position="83"/>
    </location>
</feature>
<dbReference type="Proteomes" id="UP000198462">
    <property type="component" value="Unassembled WGS sequence"/>
</dbReference>
<comment type="subcellular location">
    <subcellularLocation>
        <location evidence="1">Membrane</location>
        <topology evidence="1">Multi-pass membrane protein</topology>
    </subcellularLocation>
</comment>
<keyword evidence="2" id="KW-0813">Transport</keyword>
<dbReference type="GO" id="GO:0016020">
    <property type="term" value="C:membrane"/>
    <property type="evidence" value="ECO:0007669"/>
    <property type="project" value="UniProtKB-SubCell"/>
</dbReference>
<comment type="caution">
    <text evidence="8">The sequence shown here is derived from an EMBL/GenBank/DDBJ whole genome shotgun (WGS) entry which is preliminary data.</text>
</comment>
<feature type="transmembrane region" description="Helical" evidence="6">
    <location>
        <begin position="177"/>
        <end position="199"/>
    </location>
</feature>
<evidence type="ECO:0000313" key="8">
    <source>
        <dbReference type="EMBL" id="OWV33210.1"/>
    </source>
</evidence>
<keyword evidence="5 6" id="KW-0472">Membrane</keyword>
<dbReference type="InterPro" id="IPR044770">
    <property type="entry name" value="MFS_spinster-like"/>
</dbReference>
<sequence length="438" mass="46733">MATSTAAAGRDAEGPVSHRARKITLLLLTATYFFSYMDRQILSILLEAIKADLQLDDAQLGYLSGIAFALFYATLGIPIASLADRKSRKNIISIALALWSGMTALCGLAQNFTQLLLARIGVGIGEAGSSPPSHSMIADLYPANERAGALAIYSLGITLGAFAGTFFGGSITHYFDWRTAFLVVGLPGIVLAILVRLFAVEPPRGMSDAVMAASDDTPSILDGARALMKNRAAVHLVAGVTITSLIGYGLTLWSPAYLIRNFGLNELDVAISYAPVVAVAGVVGTVGGGKLADYLATRFGLYAQSNMIAILKLGAFPFLLLFYYLTDVYLAVAAYFVALLLQTCYLGPTFALIQSLAPLRMRSVWAAISLFIINLIGLGIGPTLVGVISVEYQAAFAMNDAESLRWSLFTLALATPWACFHYWRAAIWLKKDGAAGED</sequence>
<evidence type="ECO:0000256" key="4">
    <source>
        <dbReference type="ARBA" id="ARBA00022989"/>
    </source>
</evidence>
<accession>A0A219B490</accession>
<reference evidence="9" key="1">
    <citation type="submission" date="2017-05" db="EMBL/GenBank/DDBJ databases">
        <authorList>
            <person name="Lin X."/>
        </authorList>
    </citation>
    <scope>NUCLEOTIDE SEQUENCE [LARGE SCALE GENOMIC DNA]</scope>
    <source>
        <strain evidence="9">JLT2012</strain>
    </source>
</reference>
<feature type="transmembrane region" description="Helical" evidence="6">
    <location>
        <begin position="150"/>
        <end position="171"/>
    </location>
</feature>
<feature type="transmembrane region" description="Helical" evidence="6">
    <location>
        <begin position="308"/>
        <end position="326"/>
    </location>
</feature>
<evidence type="ECO:0000259" key="7">
    <source>
        <dbReference type="PROSITE" id="PS50850"/>
    </source>
</evidence>
<feature type="domain" description="Major facilitator superfamily (MFS) profile" evidence="7">
    <location>
        <begin position="24"/>
        <end position="418"/>
    </location>
</feature>
<feature type="transmembrane region" description="Helical" evidence="6">
    <location>
        <begin position="232"/>
        <end position="253"/>
    </location>
</feature>
<dbReference type="RefSeq" id="WP_088711996.1">
    <property type="nucleotide sequence ID" value="NZ_NFZT01000001.1"/>
</dbReference>
<dbReference type="OrthoDB" id="7442224at2"/>
<dbReference type="InterPro" id="IPR020846">
    <property type="entry name" value="MFS_dom"/>
</dbReference>
<dbReference type="Pfam" id="PF07690">
    <property type="entry name" value="MFS_1"/>
    <property type="match status" value="1"/>
</dbReference>
<dbReference type="SUPFAM" id="SSF103473">
    <property type="entry name" value="MFS general substrate transporter"/>
    <property type="match status" value="1"/>
</dbReference>
<dbReference type="PANTHER" id="PTHR23505:SF79">
    <property type="entry name" value="PROTEIN SPINSTER"/>
    <property type="match status" value="1"/>
</dbReference>
<dbReference type="Gene3D" id="1.20.1250.20">
    <property type="entry name" value="MFS general substrate transporter like domains"/>
    <property type="match status" value="1"/>
</dbReference>
<dbReference type="AlphaFoldDB" id="A0A219B490"/>
<organism evidence="8 9">
    <name type="scientific">Pacificimonas flava</name>
    <dbReference type="NCBI Taxonomy" id="1234595"/>
    <lineage>
        <taxon>Bacteria</taxon>
        <taxon>Pseudomonadati</taxon>
        <taxon>Pseudomonadota</taxon>
        <taxon>Alphaproteobacteria</taxon>
        <taxon>Sphingomonadales</taxon>
        <taxon>Sphingosinicellaceae</taxon>
        <taxon>Pacificimonas</taxon>
    </lineage>
</organism>
<feature type="transmembrane region" description="Helical" evidence="6">
    <location>
        <begin position="404"/>
        <end position="423"/>
    </location>
</feature>
<feature type="transmembrane region" description="Helical" evidence="6">
    <location>
        <begin position="364"/>
        <end position="384"/>
    </location>
</feature>
<dbReference type="InterPro" id="IPR036259">
    <property type="entry name" value="MFS_trans_sf"/>
</dbReference>
<proteinExistence type="predicted"/>
<dbReference type="PANTHER" id="PTHR23505">
    <property type="entry name" value="SPINSTER"/>
    <property type="match status" value="1"/>
</dbReference>
<evidence type="ECO:0000256" key="2">
    <source>
        <dbReference type="ARBA" id="ARBA00022448"/>
    </source>
</evidence>
<protein>
    <submittedName>
        <fullName evidence="8">MFS transporter</fullName>
    </submittedName>
</protein>
<dbReference type="GO" id="GO:0022857">
    <property type="term" value="F:transmembrane transporter activity"/>
    <property type="evidence" value="ECO:0007669"/>
    <property type="project" value="InterPro"/>
</dbReference>
<evidence type="ECO:0000256" key="6">
    <source>
        <dbReference type="SAM" id="Phobius"/>
    </source>
</evidence>
<keyword evidence="9" id="KW-1185">Reference proteome</keyword>
<dbReference type="PROSITE" id="PS50850">
    <property type="entry name" value="MFS"/>
    <property type="match status" value="1"/>
</dbReference>
<evidence type="ECO:0000313" key="9">
    <source>
        <dbReference type="Proteomes" id="UP000198462"/>
    </source>
</evidence>
<dbReference type="EMBL" id="NFZT01000001">
    <property type="protein sequence ID" value="OWV33210.1"/>
    <property type="molecule type" value="Genomic_DNA"/>
</dbReference>
<feature type="transmembrane region" description="Helical" evidence="6">
    <location>
        <begin position="273"/>
        <end position="296"/>
    </location>
</feature>
<feature type="transmembrane region" description="Helical" evidence="6">
    <location>
        <begin position="23"/>
        <end position="42"/>
    </location>
</feature>
<feature type="transmembrane region" description="Helical" evidence="6">
    <location>
        <begin position="332"/>
        <end position="352"/>
    </location>
</feature>
<keyword evidence="4 6" id="KW-1133">Transmembrane helix</keyword>
<gene>
    <name evidence="8" type="ORF">B5C34_06890</name>
</gene>
<dbReference type="STRING" id="1234595.C725_2164"/>
<evidence type="ECO:0000256" key="5">
    <source>
        <dbReference type="ARBA" id="ARBA00023136"/>
    </source>
</evidence>
<keyword evidence="3 6" id="KW-0812">Transmembrane</keyword>
<dbReference type="InterPro" id="IPR011701">
    <property type="entry name" value="MFS"/>
</dbReference>
<evidence type="ECO:0000256" key="1">
    <source>
        <dbReference type="ARBA" id="ARBA00004141"/>
    </source>
</evidence>
<name>A0A219B490_9SPHN</name>
<evidence type="ECO:0000256" key="3">
    <source>
        <dbReference type="ARBA" id="ARBA00022692"/>
    </source>
</evidence>
<dbReference type="CDD" id="cd17328">
    <property type="entry name" value="MFS_spinster_like"/>
    <property type="match status" value="1"/>
</dbReference>